<dbReference type="Pfam" id="PF00632">
    <property type="entry name" value="HECT"/>
    <property type="match status" value="1"/>
</dbReference>
<dbReference type="InterPro" id="IPR035983">
    <property type="entry name" value="Hect_E3_ubiquitin_ligase"/>
</dbReference>
<dbReference type="Gene3D" id="3.30.2410.10">
    <property type="entry name" value="Hect, E3 ligase catalytic domain"/>
    <property type="match status" value="1"/>
</dbReference>
<protein>
    <submittedName>
        <fullName evidence="5">E3 ubiquitin-protein ligase HERC2</fullName>
        <ecNumber evidence="5">6.3.2.19</ecNumber>
    </submittedName>
</protein>
<evidence type="ECO:0000256" key="3">
    <source>
        <dbReference type="SAM" id="MobiDB-lite"/>
    </source>
</evidence>
<dbReference type="PANTHER" id="PTHR46654:SF1">
    <property type="entry name" value="E3 UBIQUITIN-PROTEIN LIGASE HECTD3"/>
    <property type="match status" value="1"/>
</dbReference>
<evidence type="ECO:0000259" key="4">
    <source>
        <dbReference type="PROSITE" id="PS50237"/>
    </source>
</evidence>
<feature type="active site" description="Glycyl thioester intermediate" evidence="2">
    <location>
        <position position="583"/>
    </location>
</feature>
<dbReference type="PANTHER" id="PTHR46654">
    <property type="entry name" value="E3 UBIQUITIN-PROTEIN LIGASE HECTD3"/>
    <property type="match status" value="1"/>
</dbReference>
<feature type="domain" description="HECT" evidence="4">
    <location>
        <begin position="230"/>
        <end position="627"/>
    </location>
</feature>
<gene>
    <name evidence="5" type="ORF">NGATSA_2015500</name>
</gene>
<dbReference type="AlphaFoldDB" id="I2CP01"/>
<sequence length="627" mass="69354">MSYAALASLLLQAHREEQRGAREDGGGIFRLAHGRGPLSDKPALRGLSPHRLLARASLLRVLNQRLSRALPFLSLALPEQGWEREQAGASEPMVVETTYPLGSTGPRGGGPQGLERAQGPGVWQPACTARRLRALRKLVLTSTKRTHWETMLQATTTPTPLHQDEYEDPRDIKTIKINRVRASASRLASIRNMNERLRLSVFGQLHKEMRAWAHSSFRRAYLGKGHGGQKRAFKVRFLGEGVNDYGGPYRAIFEQVVDELQDDRHLLPLSAPSRHRPGGEKCLLPLLVPCPNRAGAVGPNQDKFVFSPGPPSPLALELMQLLGKMVGMALRHGLPMGLDLPATVWRPLVGLPLQRDTLGSLDVLAVKNLEQVERTAQVAEARAGGAGPEGTTASSSLVPEGWEEELTFSTHLSDGSLVVLPHPPYLSAPGGVDLEKEPARVTRANWQEYVRLVETVRLKESAAMMGAFQEGMAAVVPQELLPLFTEEEVEQLICGVREVDVELLRKCTDYEDGVDPDAPHVKAFWEVLEEMQAEERTDFLRFAWARSRMPASAKDFPMNFRLQGPQGGAKEKPDDYLPHAQTCFFSLSLPQYSSKEILREKLLLAISNSPNMDADVRLHTAEGWSET</sequence>
<dbReference type="EMBL" id="JU963714">
    <property type="protein sequence ID" value="AFJ68634.1"/>
    <property type="molecule type" value="mRNA"/>
</dbReference>
<organism evidence="5">
    <name type="scientific">Nannochloropsis gaditana (strain CCMP526)</name>
    <name type="common">Green microalga</name>
    <name type="synonym">Microchloropsis gaditana</name>
    <dbReference type="NCBI Taxonomy" id="1093141"/>
    <lineage>
        <taxon>Eukaryota</taxon>
        <taxon>Sar</taxon>
        <taxon>Stramenopiles</taxon>
        <taxon>Ochrophyta</taxon>
        <taxon>Eustigmatophyceae</taxon>
        <taxon>Eustigmatales</taxon>
        <taxon>Monodopsidaceae</taxon>
        <taxon>Nannochloropsis</taxon>
    </lineage>
</organism>
<dbReference type="GO" id="GO:0004842">
    <property type="term" value="F:ubiquitin-protein transferase activity"/>
    <property type="evidence" value="ECO:0007669"/>
    <property type="project" value="InterPro"/>
</dbReference>
<name>I2CP01_NANGC</name>
<feature type="compositionally biased region" description="Low complexity" evidence="3">
    <location>
        <begin position="379"/>
        <end position="393"/>
    </location>
</feature>
<dbReference type="InterPro" id="IPR000569">
    <property type="entry name" value="HECT_dom"/>
</dbReference>
<dbReference type="InterPro" id="IPR042469">
    <property type="entry name" value="HECTD3"/>
</dbReference>
<dbReference type="SUPFAM" id="SSF56204">
    <property type="entry name" value="Hect, E3 ligase catalytic domain"/>
    <property type="match status" value="1"/>
</dbReference>
<dbReference type="Gene3D" id="3.90.1750.10">
    <property type="entry name" value="Hect, E3 ligase catalytic domains"/>
    <property type="match status" value="2"/>
</dbReference>
<dbReference type="PROSITE" id="PS50237">
    <property type="entry name" value="HECT"/>
    <property type="match status" value="1"/>
</dbReference>
<evidence type="ECO:0000256" key="2">
    <source>
        <dbReference type="PROSITE-ProRule" id="PRU00104"/>
    </source>
</evidence>
<dbReference type="SMART" id="SM00119">
    <property type="entry name" value="HECTc"/>
    <property type="match status" value="1"/>
</dbReference>
<dbReference type="EC" id="6.3.2.19" evidence="5"/>
<accession>I2CP01</accession>
<keyword evidence="1 2" id="KW-0833">Ubl conjugation pathway</keyword>
<dbReference type="Gene3D" id="3.30.2160.10">
    <property type="entry name" value="Hect, E3 ligase catalytic domain"/>
    <property type="match status" value="1"/>
</dbReference>
<evidence type="ECO:0000256" key="1">
    <source>
        <dbReference type="ARBA" id="ARBA00022786"/>
    </source>
</evidence>
<reference evidence="5" key="2">
    <citation type="journal article" date="2012" name="Nat. Commun.">
        <title>Draft genome sequence and genetic transformation of the oleaginous alga Nannochloropis gaditana.</title>
        <authorList>
            <person name="Radakovits R."/>
            <person name="Jinkerson R.E."/>
            <person name="Fuerstenberg S.I."/>
            <person name="Tae H."/>
            <person name="Settlage R.E."/>
            <person name="Boore J.L."/>
            <person name="Posewitz M.C."/>
        </authorList>
    </citation>
    <scope>NUCLEOTIDE SEQUENCE</scope>
    <source>
        <strain evidence="5">CCMP526</strain>
    </source>
</reference>
<evidence type="ECO:0000313" key="5">
    <source>
        <dbReference type="EMBL" id="AFJ68634.1"/>
    </source>
</evidence>
<reference evidence="5" key="1">
    <citation type="journal article" date="2012" name="Bioengineered">
        <title>Additional insights into the genome of the oleaginous model alga Nannochloropsis gaditana.</title>
        <authorList>
            <person name="Jinkerson R.E."/>
            <person name="Radakovits R."/>
            <person name="Posewitz M.C."/>
        </authorList>
    </citation>
    <scope>NUCLEOTIDE SEQUENCE</scope>
    <source>
        <strain evidence="5">CCMP526</strain>
    </source>
</reference>
<proteinExistence type="evidence at transcript level"/>
<feature type="region of interest" description="Disordered" evidence="3">
    <location>
        <begin position="379"/>
        <end position="398"/>
    </location>
</feature>